<evidence type="ECO:0008006" key="3">
    <source>
        <dbReference type="Google" id="ProtNLM"/>
    </source>
</evidence>
<reference evidence="1" key="1">
    <citation type="submission" date="2019-10" db="EMBL/GenBank/DDBJ databases">
        <authorList>
            <person name="Soares A.E.R."/>
            <person name="Aleixo A."/>
            <person name="Schneider P."/>
            <person name="Miyaki C.Y."/>
            <person name="Schneider M.P."/>
            <person name="Mello C."/>
            <person name="Vasconcelos A.T.R."/>
        </authorList>
    </citation>
    <scope>NUCLEOTIDE SEQUENCE</scope>
    <source>
        <tissue evidence="1">Muscle</tissue>
    </source>
</reference>
<sequence length="256" mass="28981">MSQLCAQVAKKANGILACISNSVCCRTREEIVPLYSALMRPYLNACVQFWAPHFKKDIQKDTANQIVSLLHSLLHIYKIKDKNLSLTSPISYIILVTIHVTGKAIYLEVDNLHEKFRSKLFKLNKVTWTKRQRPLSKFTDGTKLGGVADSPEGCATLQKDLDKLERWEERTMKFNKGKCRILHLGKRNPLHQHRLGADLLESSSVEKDLQVLVDNKVFVSQQCGHVAMKASDLLECIGKSTASRLREAILPSTQPW</sequence>
<dbReference type="Proteomes" id="UP001145742">
    <property type="component" value="Unassembled WGS sequence"/>
</dbReference>
<accession>A0ABQ9DER2</accession>
<gene>
    <name evidence="1" type="ORF">WISP_64085</name>
</gene>
<evidence type="ECO:0000313" key="1">
    <source>
        <dbReference type="EMBL" id="KAJ7417544.1"/>
    </source>
</evidence>
<name>A0ABQ9DER2_9PASS</name>
<protein>
    <recommendedName>
        <fullName evidence="3">Rna-directed dna polymerase from mobile element jockey-like</fullName>
    </recommendedName>
</protein>
<comment type="caution">
    <text evidence="1">The sequence shown here is derived from an EMBL/GenBank/DDBJ whole genome shotgun (WGS) entry which is preliminary data.</text>
</comment>
<dbReference type="EMBL" id="WHWB01033753">
    <property type="protein sequence ID" value="KAJ7417544.1"/>
    <property type="molecule type" value="Genomic_DNA"/>
</dbReference>
<proteinExistence type="predicted"/>
<organism evidence="1 2">
    <name type="scientific">Willisornis vidua</name>
    <name type="common">Xingu scale-backed antbird</name>
    <dbReference type="NCBI Taxonomy" id="1566151"/>
    <lineage>
        <taxon>Eukaryota</taxon>
        <taxon>Metazoa</taxon>
        <taxon>Chordata</taxon>
        <taxon>Craniata</taxon>
        <taxon>Vertebrata</taxon>
        <taxon>Euteleostomi</taxon>
        <taxon>Archelosauria</taxon>
        <taxon>Archosauria</taxon>
        <taxon>Dinosauria</taxon>
        <taxon>Saurischia</taxon>
        <taxon>Theropoda</taxon>
        <taxon>Coelurosauria</taxon>
        <taxon>Aves</taxon>
        <taxon>Neognathae</taxon>
        <taxon>Neoaves</taxon>
        <taxon>Telluraves</taxon>
        <taxon>Australaves</taxon>
        <taxon>Passeriformes</taxon>
        <taxon>Thamnophilidae</taxon>
        <taxon>Willisornis</taxon>
    </lineage>
</organism>
<evidence type="ECO:0000313" key="2">
    <source>
        <dbReference type="Proteomes" id="UP001145742"/>
    </source>
</evidence>
<keyword evidence="2" id="KW-1185">Reference proteome</keyword>
<dbReference type="PANTHER" id="PTHR33332">
    <property type="entry name" value="REVERSE TRANSCRIPTASE DOMAIN-CONTAINING PROTEIN"/>
    <property type="match status" value="1"/>
</dbReference>